<feature type="domain" description="Fatty acid hydroxylase" evidence="6">
    <location>
        <begin position="92"/>
        <end position="223"/>
    </location>
</feature>
<dbReference type="InterPro" id="IPR006694">
    <property type="entry name" value="Fatty_acid_hydroxylase"/>
</dbReference>
<evidence type="ECO:0000256" key="3">
    <source>
        <dbReference type="ARBA" id="ARBA00022989"/>
    </source>
</evidence>
<name>A0A7Y9C3Z3_9FLAO</name>
<keyword evidence="3 5" id="KW-1133">Transmembrane helix</keyword>
<accession>A0A7Y9C3Z3</accession>
<dbReference type="AlphaFoldDB" id="A0A7Y9C3Z3"/>
<gene>
    <name evidence="7" type="ORF">HZF10_01770</name>
</gene>
<dbReference type="Pfam" id="PF04116">
    <property type="entry name" value="FA_hydroxylase"/>
    <property type="match status" value="1"/>
</dbReference>
<proteinExistence type="predicted"/>
<dbReference type="PANTHER" id="PTHR11863">
    <property type="entry name" value="STEROL DESATURASE"/>
    <property type="match status" value="1"/>
</dbReference>
<evidence type="ECO:0000313" key="7">
    <source>
        <dbReference type="EMBL" id="NYA69631.1"/>
    </source>
</evidence>
<feature type="transmembrane region" description="Helical" evidence="5">
    <location>
        <begin position="20"/>
        <end position="38"/>
    </location>
</feature>
<dbReference type="RefSeq" id="WP_176004455.1">
    <property type="nucleotide sequence ID" value="NZ_JABWMI010000003.1"/>
</dbReference>
<dbReference type="GO" id="GO:0016491">
    <property type="term" value="F:oxidoreductase activity"/>
    <property type="evidence" value="ECO:0007669"/>
    <property type="project" value="InterPro"/>
</dbReference>
<dbReference type="Proteomes" id="UP000535020">
    <property type="component" value="Unassembled WGS sequence"/>
</dbReference>
<feature type="transmembrane region" description="Helical" evidence="5">
    <location>
        <begin position="88"/>
        <end position="108"/>
    </location>
</feature>
<keyword evidence="2 5" id="KW-0812">Transmembrane</keyword>
<evidence type="ECO:0000259" key="6">
    <source>
        <dbReference type="Pfam" id="PF04116"/>
    </source>
</evidence>
<sequence>MIEKLSNLPNPWQILNDPASIIVIGIFLCLMVAEAVFPGRPLPKIRYWKLKGIVAFVVYFFLSSYLPLIWNDFLSGYQIIDMSGLGDYWGALVALLIYEFGVYVWHRAMHKNNVLWRVFHQMHHSAERVDTYGTFFFSPMDMIGFTFLTSLALVWIGGFTPQATIYAIYGATFLAVIQHTNIRTPQWMGYIFQRPESHSVHHEKGVHAFNYSDLPLFDILLGTFRNPKEFAHETGFYDGASGKIGAMMLFRDVNKG</sequence>
<dbReference type="GO" id="GO:0008610">
    <property type="term" value="P:lipid biosynthetic process"/>
    <property type="evidence" value="ECO:0007669"/>
    <property type="project" value="InterPro"/>
</dbReference>
<evidence type="ECO:0000256" key="4">
    <source>
        <dbReference type="ARBA" id="ARBA00023136"/>
    </source>
</evidence>
<comment type="subcellular location">
    <subcellularLocation>
        <location evidence="1">Membrane</location>
    </subcellularLocation>
</comment>
<evidence type="ECO:0000313" key="8">
    <source>
        <dbReference type="Proteomes" id="UP000535020"/>
    </source>
</evidence>
<dbReference type="GO" id="GO:0016020">
    <property type="term" value="C:membrane"/>
    <property type="evidence" value="ECO:0007669"/>
    <property type="project" value="UniProtKB-SubCell"/>
</dbReference>
<keyword evidence="4 5" id="KW-0472">Membrane</keyword>
<organism evidence="7 8">
    <name type="scientific">Flavobacterium agri</name>
    <dbReference type="NCBI Taxonomy" id="2743471"/>
    <lineage>
        <taxon>Bacteria</taxon>
        <taxon>Pseudomonadati</taxon>
        <taxon>Bacteroidota</taxon>
        <taxon>Flavobacteriia</taxon>
        <taxon>Flavobacteriales</taxon>
        <taxon>Flavobacteriaceae</taxon>
        <taxon>Flavobacterium</taxon>
    </lineage>
</organism>
<reference evidence="7 8" key="1">
    <citation type="submission" date="2020-07" db="EMBL/GenBank/DDBJ databases">
        <authorList>
            <person name="Sun Q."/>
        </authorList>
    </citation>
    <scope>NUCLEOTIDE SEQUENCE [LARGE SCALE GENOMIC DNA]</scope>
    <source>
        <strain evidence="7 8">MAH-1</strain>
    </source>
</reference>
<evidence type="ECO:0000256" key="2">
    <source>
        <dbReference type="ARBA" id="ARBA00022692"/>
    </source>
</evidence>
<feature type="transmembrane region" description="Helical" evidence="5">
    <location>
        <begin position="163"/>
        <end position="182"/>
    </location>
</feature>
<evidence type="ECO:0000256" key="1">
    <source>
        <dbReference type="ARBA" id="ARBA00004370"/>
    </source>
</evidence>
<evidence type="ECO:0000256" key="5">
    <source>
        <dbReference type="SAM" id="Phobius"/>
    </source>
</evidence>
<protein>
    <submittedName>
        <fullName evidence="7">Sterol desaturase family protein</fullName>
    </submittedName>
</protein>
<comment type="caution">
    <text evidence="7">The sequence shown here is derived from an EMBL/GenBank/DDBJ whole genome shotgun (WGS) entry which is preliminary data.</text>
</comment>
<feature type="transmembrane region" description="Helical" evidence="5">
    <location>
        <begin position="50"/>
        <end position="68"/>
    </location>
</feature>
<feature type="transmembrane region" description="Helical" evidence="5">
    <location>
        <begin position="129"/>
        <end position="157"/>
    </location>
</feature>
<dbReference type="GO" id="GO:0005506">
    <property type="term" value="F:iron ion binding"/>
    <property type="evidence" value="ECO:0007669"/>
    <property type="project" value="InterPro"/>
</dbReference>
<keyword evidence="8" id="KW-1185">Reference proteome</keyword>
<dbReference type="InterPro" id="IPR050307">
    <property type="entry name" value="Sterol_Desaturase_Related"/>
</dbReference>
<dbReference type="EMBL" id="JACBJI010000001">
    <property type="protein sequence ID" value="NYA69631.1"/>
    <property type="molecule type" value="Genomic_DNA"/>
</dbReference>